<evidence type="ECO:0000313" key="4">
    <source>
        <dbReference type="EMBL" id="ASO75735.1"/>
    </source>
</evidence>
<proteinExistence type="inferred from homology"/>
<keyword evidence="2 4" id="KW-0689">Ribosomal protein</keyword>
<organism evidence="4">
    <name type="scientific">Cryptomonas curvata</name>
    <dbReference type="NCBI Taxonomy" id="233186"/>
    <lineage>
        <taxon>Eukaryota</taxon>
        <taxon>Cryptophyceae</taxon>
        <taxon>Cryptomonadales</taxon>
        <taxon>Cryptomonadaceae</taxon>
        <taxon>Cryptomonas</taxon>
    </lineage>
</organism>
<comment type="similarity">
    <text evidence="1">Belongs to the bacterial ribosomal protein bL34 family.</text>
</comment>
<name>A0A222AH88_9CRYP</name>
<dbReference type="GO" id="GO:0005840">
    <property type="term" value="C:ribosome"/>
    <property type="evidence" value="ECO:0007669"/>
    <property type="project" value="UniProtKB-KW"/>
</dbReference>
<dbReference type="AlphaFoldDB" id="A0A222AH88"/>
<dbReference type="EMBL" id="KY856939">
    <property type="protein sequence ID" value="ASO75735.1"/>
    <property type="molecule type" value="Genomic_DNA"/>
</dbReference>
<dbReference type="Pfam" id="PF00468">
    <property type="entry name" value="Ribosomal_L34"/>
    <property type="match status" value="1"/>
</dbReference>
<dbReference type="HAMAP" id="MF_00391">
    <property type="entry name" value="Ribosomal_bL34"/>
    <property type="match status" value="1"/>
</dbReference>
<dbReference type="NCBIfam" id="TIGR01030">
    <property type="entry name" value="rpmH_bact"/>
    <property type="match status" value="1"/>
</dbReference>
<dbReference type="GeneID" id="33909997"/>
<sequence length="46" mass="5360">MTKRTLHGTKLKRARTSGFRARIKTTSGRRILKNRRARGRHSISIK</sequence>
<keyword evidence="4" id="KW-0934">Plastid</keyword>
<dbReference type="GO" id="GO:1990904">
    <property type="term" value="C:ribonucleoprotein complex"/>
    <property type="evidence" value="ECO:0007669"/>
    <property type="project" value="UniProtKB-KW"/>
</dbReference>
<accession>A0A222AH88</accession>
<dbReference type="InterPro" id="IPR000271">
    <property type="entry name" value="Ribosomal_bL34"/>
</dbReference>
<keyword evidence="3" id="KW-0687">Ribonucleoprotein</keyword>
<evidence type="ECO:0000256" key="2">
    <source>
        <dbReference type="ARBA" id="ARBA00022980"/>
    </source>
</evidence>
<dbReference type="RefSeq" id="YP_009420247.1">
    <property type="nucleotide sequence ID" value="NC_035720.1"/>
</dbReference>
<dbReference type="Gene3D" id="1.10.287.3980">
    <property type="match status" value="1"/>
</dbReference>
<evidence type="ECO:0000256" key="3">
    <source>
        <dbReference type="ARBA" id="ARBA00023274"/>
    </source>
</evidence>
<geneLocation type="plastid" evidence="4"/>
<reference evidence="4" key="1">
    <citation type="journal article" date="2017" name="Genome Biol. Evol.">
        <title>Evolutionary Dynamics of Cryptophyte Plastid Genomes.</title>
        <authorList>
            <person name="Kim J.I."/>
            <person name="Moore C.E."/>
            <person name="Archibald J.M."/>
            <person name="Bhattacharya D."/>
            <person name="Yi G."/>
            <person name="Yoon H.S."/>
            <person name="Shin W."/>
        </authorList>
    </citation>
    <scope>NUCLEOTIDE SEQUENCE</scope>
    <source>
        <strain evidence="4">CNUKR</strain>
    </source>
</reference>
<evidence type="ECO:0000256" key="1">
    <source>
        <dbReference type="ARBA" id="ARBA00010111"/>
    </source>
</evidence>
<protein>
    <submittedName>
        <fullName evidence="4">Ribosomal protein L34</fullName>
    </submittedName>
</protein>
<dbReference type="GO" id="GO:0003735">
    <property type="term" value="F:structural constituent of ribosome"/>
    <property type="evidence" value="ECO:0007669"/>
    <property type="project" value="InterPro"/>
</dbReference>
<dbReference type="GO" id="GO:0006412">
    <property type="term" value="P:translation"/>
    <property type="evidence" value="ECO:0007669"/>
    <property type="project" value="InterPro"/>
</dbReference>
<gene>
    <name evidence="4" type="primary">rpl34</name>
</gene>